<sequence>KHTTPTCPTLIMFAPPGVDCFPWLNSSHLYTPERCNNTLLRLLSSLFVMDGYYY</sequence>
<protein>
    <submittedName>
        <fullName evidence="1">Uncharacterized protein</fullName>
    </submittedName>
</protein>
<accession>A0A0B6ZPM6</accession>
<evidence type="ECO:0000313" key="1">
    <source>
        <dbReference type="EMBL" id="CEK69670.1"/>
    </source>
</evidence>
<dbReference type="AlphaFoldDB" id="A0A0B6ZPM6"/>
<organism evidence="1">
    <name type="scientific">Arion vulgaris</name>
    <dbReference type="NCBI Taxonomy" id="1028688"/>
    <lineage>
        <taxon>Eukaryota</taxon>
        <taxon>Metazoa</taxon>
        <taxon>Spiralia</taxon>
        <taxon>Lophotrochozoa</taxon>
        <taxon>Mollusca</taxon>
        <taxon>Gastropoda</taxon>
        <taxon>Heterobranchia</taxon>
        <taxon>Euthyneura</taxon>
        <taxon>Panpulmonata</taxon>
        <taxon>Eupulmonata</taxon>
        <taxon>Stylommatophora</taxon>
        <taxon>Helicina</taxon>
        <taxon>Arionoidea</taxon>
        <taxon>Arionidae</taxon>
        <taxon>Arion</taxon>
    </lineage>
</organism>
<name>A0A0B6ZPM6_9EUPU</name>
<feature type="non-terminal residue" evidence="1">
    <location>
        <position position="1"/>
    </location>
</feature>
<reference evidence="1" key="1">
    <citation type="submission" date="2014-12" db="EMBL/GenBank/DDBJ databases">
        <title>Insight into the proteome of Arion vulgaris.</title>
        <authorList>
            <person name="Aradska J."/>
            <person name="Bulat T."/>
            <person name="Smidak R."/>
            <person name="Sarate P."/>
            <person name="Gangsoo J."/>
            <person name="Sialana F."/>
            <person name="Bilban M."/>
            <person name="Lubec G."/>
        </authorList>
    </citation>
    <scope>NUCLEOTIDE SEQUENCE</scope>
    <source>
        <tissue evidence="1">Skin</tissue>
    </source>
</reference>
<dbReference type="EMBL" id="HACG01022805">
    <property type="protein sequence ID" value="CEK69670.1"/>
    <property type="molecule type" value="Transcribed_RNA"/>
</dbReference>
<proteinExistence type="predicted"/>
<gene>
    <name evidence="1" type="primary">ORF71129</name>
</gene>